<name>M1MYJ8_9CORY</name>
<gene>
    <name evidence="7" type="primary">glnD</name>
    <name evidence="7" type="ORF">A605_09010</name>
</gene>
<protein>
    <submittedName>
        <fullName evidence="7">PII uridylyl-transferase</fullName>
        <ecNumber evidence="7">2.7.7.59</ecNumber>
    </submittedName>
</protein>
<dbReference type="CDD" id="cd00077">
    <property type="entry name" value="HDc"/>
    <property type="match status" value="1"/>
</dbReference>
<evidence type="ECO:0000256" key="5">
    <source>
        <dbReference type="ARBA" id="ARBA00023268"/>
    </source>
</evidence>
<keyword evidence="2 7" id="KW-0548">Nucleotidyltransferase</keyword>
<sequence length="686" mass="74430">MLAALDLPPGTALAATGSLARGEMTPYSDLDLILLHPAGQVPDPEQVEAVWYPIWDANLRLDHAVRTPEDCVAMLSGDPTAALALLDLDHVAGDRGLVERARPLILRHWRRELQARFPQVVDSAIARWRRSGSVVTMTHPDLKHGRGGLRDIELLRALALGNLCDAPPLNAEHRLLLDARTLLHVEARRRRDVLDPEFAADVSLRLGFDDRYELATALAEAARTVDDALGDGLATARGVLSRRATRTRPSPRRPLDLDVVDAGGMITLSRQPDLSDPALLLRVAAAAARTGLPVTDRTWCRLAGLPELPEVWTAAAADDFFTLLSSPAHTPDVVNALDRHGLWTRLVPEWDHIRGRMPRERTHIHTIDQHSLATVARCAAATTAVARPDLLLLAALYHDIGKGHGRPHEQVGAEFVARMAARLGLDLPDRSRVQTLVAEHTTIARLTATTDPRTEAGRDALLDAVHYDLLTVNLLEVLTEADAKSTGPGVWNHRLEAGLRTLAAAARRALTALAPVRPIVHAPDEIGLRANESGETVTVWWRGDYQRGMVRVLAIFAAKAWNIMGARVARAADGTVHAEFDTRSTIETLTASADAVSFIQTYKSGVHSMLPAVTPGPTATYWDGNVLEVRTVDRIAALGALMGVLPEISWLTVRTPGATMIVQAALTGDIDRGRVGRDVTRVLATG</sequence>
<dbReference type="PANTHER" id="PTHR47320">
    <property type="entry name" value="BIFUNCTIONAL URIDYLYLTRANSFERASE/URIDYLYL-REMOVING ENZYME"/>
    <property type="match status" value="1"/>
</dbReference>
<organism evidence="7 8">
    <name type="scientific">Corynebacterium halotolerans YIM 70093 = DSM 44683</name>
    <dbReference type="NCBI Taxonomy" id="1121362"/>
    <lineage>
        <taxon>Bacteria</taxon>
        <taxon>Bacillati</taxon>
        <taxon>Actinomycetota</taxon>
        <taxon>Actinomycetes</taxon>
        <taxon>Mycobacteriales</taxon>
        <taxon>Corynebacteriaceae</taxon>
        <taxon>Corynebacterium</taxon>
    </lineage>
</organism>
<evidence type="ECO:0000259" key="6">
    <source>
        <dbReference type="PROSITE" id="PS51831"/>
    </source>
</evidence>
<dbReference type="SUPFAM" id="SSF81593">
    <property type="entry name" value="Nucleotidyltransferase substrate binding subunit/domain"/>
    <property type="match status" value="1"/>
</dbReference>
<keyword evidence="3" id="KW-0378">Hydrolase</keyword>
<dbReference type="InterPro" id="IPR002934">
    <property type="entry name" value="Polymerase_NTP_transf_dom"/>
</dbReference>
<dbReference type="InterPro" id="IPR003607">
    <property type="entry name" value="HD/PDEase_dom"/>
</dbReference>
<dbReference type="InterPro" id="IPR006674">
    <property type="entry name" value="HD_domain"/>
</dbReference>
<keyword evidence="4" id="KW-0460">Magnesium</keyword>
<dbReference type="PROSITE" id="PS51831">
    <property type="entry name" value="HD"/>
    <property type="match status" value="1"/>
</dbReference>
<dbReference type="eggNOG" id="COG2844">
    <property type="taxonomic scope" value="Bacteria"/>
</dbReference>
<dbReference type="GO" id="GO:0008773">
    <property type="term" value="F:[protein-PII] uridylyltransferase activity"/>
    <property type="evidence" value="ECO:0007669"/>
    <property type="project" value="UniProtKB-EC"/>
</dbReference>
<evidence type="ECO:0000256" key="4">
    <source>
        <dbReference type="ARBA" id="ARBA00022842"/>
    </source>
</evidence>
<dbReference type="Pfam" id="PF01909">
    <property type="entry name" value="NTP_transf_2"/>
    <property type="match status" value="1"/>
</dbReference>
<dbReference type="EMBL" id="CP003697">
    <property type="protein sequence ID" value="AGF72804.1"/>
    <property type="molecule type" value="Genomic_DNA"/>
</dbReference>
<dbReference type="InterPro" id="IPR043519">
    <property type="entry name" value="NT_sf"/>
</dbReference>
<dbReference type="SMART" id="SM00471">
    <property type="entry name" value="HDc"/>
    <property type="match status" value="1"/>
</dbReference>
<evidence type="ECO:0000256" key="3">
    <source>
        <dbReference type="ARBA" id="ARBA00022801"/>
    </source>
</evidence>
<evidence type="ECO:0000256" key="2">
    <source>
        <dbReference type="ARBA" id="ARBA00022695"/>
    </source>
</evidence>
<dbReference type="Proteomes" id="UP000011723">
    <property type="component" value="Chromosome"/>
</dbReference>
<dbReference type="SUPFAM" id="SSF109604">
    <property type="entry name" value="HD-domain/PDEase-like"/>
    <property type="match status" value="1"/>
</dbReference>
<keyword evidence="8" id="KW-1185">Reference proteome</keyword>
<keyword evidence="1 7" id="KW-0808">Transferase</keyword>
<dbReference type="InterPro" id="IPR010043">
    <property type="entry name" value="UTase/UR"/>
</dbReference>
<dbReference type="PANTHER" id="PTHR47320:SF1">
    <property type="entry name" value="BIFUNCTIONAL URIDYLYLTRANSFERASE_URIDYLYL-REMOVING ENZYME"/>
    <property type="match status" value="1"/>
</dbReference>
<dbReference type="PATRIC" id="fig|1121362.3.peg.1819"/>
<dbReference type="HOGENOM" id="CLU_012833_2_0_11"/>
<evidence type="ECO:0000313" key="8">
    <source>
        <dbReference type="Proteomes" id="UP000011723"/>
    </source>
</evidence>
<dbReference type="AlphaFoldDB" id="M1MYJ8"/>
<dbReference type="EC" id="2.7.7.59" evidence="7"/>
<evidence type="ECO:0000313" key="7">
    <source>
        <dbReference type="EMBL" id="AGF72804.1"/>
    </source>
</evidence>
<reference evidence="7 8" key="1">
    <citation type="journal article" date="2012" name="Stand. Genomic Sci.">
        <title>Genome sequence of the halotolerant bacterium Corynebacterium halotolerans type strain YIM 70093(T) (= DSM 44683(T)).</title>
        <authorList>
            <person name="Ruckert C."/>
            <person name="Albersmeier A."/>
            <person name="Al-Dilaimi A."/>
            <person name="Niehaus K."/>
            <person name="Szczepanowski R."/>
            <person name="Kalinowski J."/>
        </authorList>
    </citation>
    <scope>NUCLEOTIDE SEQUENCE [LARGE SCALE GENOMIC DNA]</scope>
    <source>
        <strain evidence="7">YIM 70093</strain>
    </source>
</reference>
<dbReference type="Pfam" id="PF01966">
    <property type="entry name" value="HD"/>
    <property type="match status" value="1"/>
</dbReference>
<evidence type="ECO:0000256" key="1">
    <source>
        <dbReference type="ARBA" id="ARBA00022679"/>
    </source>
</evidence>
<keyword evidence="5" id="KW-0511">Multifunctional enzyme</keyword>
<dbReference type="NCBIfam" id="NF001265">
    <property type="entry name" value="PRK00227.1"/>
    <property type="match status" value="1"/>
</dbReference>
<proteinExistence type="predicted"/>
<dbReference type="KEGG" id="chn:A605_09010"/>
<dbReference type="Gene3D" id="1.10.3090.10">
    <property type="entry name" value="cca-adding enzyme, domain 2"/>
    <property type="match status" value="1"/>
</dbReference>
<dbReference type="SUPFAM" id="SSF81301">
    <property type="entry name" value="Nucleotidyltransferase"/>
    <property type="match status" value="1"/>
</dbReference>
<accession>M1MYJ8</accession>
<feature type="domain" description="HD" evidence="6">
    <location>
        <begin position="367"/>
        <end position="468"/>
    </location>
</feature>
<dbReference type="STRING" id="1121362.A605_09010"/>
<dbReference type="GO" id="GO:0016787">
    <property type="term" value="F:hydrolase activity"/>
    <property type="evidence" value="ECO:0007669"/>
    <property type="project" value="UniProtKB-KW"/>
</dbReference>